<dbReference type="GO" id="GO:0004075">
    <property type="term" value="F:biotin carboxylase activity"/>
    <property type="evidence" value="ECO:0007669"/>
    <property type="project" value="UniProtKB-EC"/>
</dbReference>
<evidence type="ECO:0000313" key="15">
    <source>
        <dbReference type="Proteomes" id="UP000004471"/>
    </source>
</evidence>
<comment type="subunit">
    <text evidence="3">Acetyl-CoA carboxylase is a heterohexamer of biotin carboxyl carrier protein, biotin carboxylase and the two subunits of carboxyl transferase in a 2:2 complex.</text>
</comment>
<gene>
    <name evidence="14" type="ORF">PSYJA_31106</name>
</gene>
<evidence type="ECO:0000256" key="6">
    <source>
        <dbReference type="ARBA" id="ARBA00022741"/>
    </source>
</evidence>
<evidence type="ECO:0000256" key="9">
    <source>
        <dbReference type="ARBA" id="ARBA00033786"/>
    </source>
</evidence>
<evidence type="ECO:0000256" key="1">
    <source>
        <dbReference type="ARBA" id="ARBA00003761"/>
    </source>
</evidence>
<dbReference type="SUPFAM" id="SSF52440">
    <property type="entry name" value="PreATP-grasp domain"/>
    <property type="match status" value="1"/>
</dbReference>
<comment type="pathway">
    <text evidence="2">Lipid metabolism; malonyl-CoA biosynthesis; malonyl-CoA from acetyl-CoA: step 1/1.</text>
</comment>
<comment type="catalytic activity">
    <reaction evidence="10">
        <text>N(6)-biotinyl-L-lysyl-[protein] + hydrogencarbonate + ATP = N(6)-carboxybiotinyl-L-lysyl-[protein] + ADP + phosphate + H(+)</text>
        <dbReference type="Rhea" id="RHEA:13501"/>
        <dbReference type="Rhea" id="RHEA-COMP:10505"/>
        <dbReference type="Rhea" id="RHEA-COMP:10506"/>
        <dbReference type="ChEBI" id="CHEBI:15378"/>
        <dbReference type="ChEBI" id="CHEBI:17544"/>
        <dbReference type="ChEBI" id="CHEBI:30616"/>
        <dbReference type="ChEBI" id="CHEBI:43474"/>
        <dbReference type="ChEBI" id="CHEBI:83144"/>
        <dbReference type="ChEBI" id="CHEBI:83145"/>
        <dbReference type="ChEBI" id="CHEBI:456216"/>
        <dbReference type="EC" id="6.3.4.14"/>
    </reaction>
</comment>
<keyword evidence="7 11" id="KW-0067">ATP-binding</keyword>
<evidence type="ECO:0000256" key="3">
    <source>
        <dbReference type="ARBA" id="ARBA00011750"/>
    </source>
</evidence>
<feature type="non-terminal residue" evidence="14">
    <location>
        <position position="170"/>
    </location>
</feature>
<dbReference type="InterPro" id="IPR005479">
    <property type="entry name" value="CPAse_ATP-bd"/>
</dbReference>
<sequence length="170" mass="17743">MKKVLIANRGEIAVRIARACRDYGVASVAVYADADIDALHVRQADEAYGLQGERPTDTYLNIEKLLAVAARAGADAVHPGYGFLSERAEFARAVIDAGLIWIGPDPATIDALGDKVQARRIALKVGAPLVAGTEDPVNDASEVVAFAEQHGLPIAIKAAFGGGGRGLKVA</sequence>
<evidence type="ECO:0000256" key="4">
    <source>
        <dbReference type="ARBA" id="ARBA00017242"/>
    </source>
</evidence>
<proteinExistence type="predicted"/>
<dbReference type="InterPro" id="IPR005481">
    <property type="entry name" value="BC-like_N"/>
</dbReference>
<dbReference type="HOGENOM" id="CLU_000395_3_5_6"/>
<dbReference type="EMBL" id="AEAH01001469">
    <property type="protein sequence ID" value="EGH33159.1"/>
    <property type="molecule type" value="Genomic_DNA"/>
</dbReference>
<dbReference type="Proteomes" id="UP000004471">
    <property type="component" value="Unassembled WGS sequence"/>
</dbReference>
<dbReference type="PANTHER" id="PTHR18866:SF126">
    <property type="entry name" value="BIOTIN CARBOXYLASE"/>
    <property type="match status" value="1"/>
</dbReference>
<reference evidence="14 15" key="1">
    <citation type="journal article" date="2011" name="PLoS Pathog.">
        <title>Dynamic evolution of pathogenicity revealed by sequencing and comparative genomics of 19 Pseudomonas syringae isolates.</title>
        <authorList>
            <person name="Baltrus D.A."/>
            <person name="Nishimura M.T."/>
            <person name="Romanchuk A."/>
            <person name="Chang J.H."/>
            <person name="Mukhtar M.S."/>
            <person name="Cherkis K."/>
            <person name="Roach J."/>
            <person name="Grant S.R."/>
            <person name="Jones C.D."/>
            <person name="Dangl J.L."/>
        </authorList>
    </citation>
    <scope>NUCLEOTIDE SEQUENCE [LARGE SCALE GENOMIC DNA]</scope>
    <source>
        <strain evidence="15">M301072PT</strain>
    </source>
</reference>
<protein>
    <recommendedName>
        <fullName evidence="4">Biotin carboxylase</fullName>
    </recommendedName>
    <alternativeName>
        <fullName evidence="9">Acetyl-coenzyme A carboxylase biotin carboxylase subunit A</fullName>
    </alternativeName>
</protein>
<evidence type="ECO:0000256" key="10">
    <source>
        <dbReference type="ARBA" id="ARBA00048600"/>
    </source>
</evidence>
<dbReference type="SUPFAM" id="SSF56059">
    <property type="entry name" value="Glutathione synthetase ATP-binding domain-like"/>
    <property type="match status" value="1"/>
</dbReference>
<feature type="domain" description="Biotin carboxylation" evidence="13">
    <location>
        <begin position="1"/>
        <end position="170"/>
    </location>
</feature>
<evidence type="ECO:0000256" key="7">
    <source>
        <dbReference type="ARBA" id="ARBA00022840"/>
    </source>
</evidence>
<dbReference type="Pfam" id="PF02786">
    <property type="entry name" value="CPSase_L_D2"/>
    <property type="match status" value="1"/>
</dbReference>
<dbReference type="GO" id="GO:0046872">
    <property type="term" value="F:metal ion binding"/>
    <property type="evidence" value="ECO:0007669"/>
    <property type="project" value="InterPro"/>
</dbReference>
<keyword evidence="8" id="KW-0092">Biotin</keyword>
<dbReference type="InterPro" id="IPR011761">
    <property type="entry name" value="ATP-grasp"/>
</dbReference>
<evidence type="ECO:0000259" key="12">
    <source>
        <dbReference type="PROSITE" id="PS50975"/>
    </source>
</evidence>
<evidence type="ECO:0000256" key="8">
    <source>
        <dbReference type="ARBA" id="ARBA00023267"/>
    </source>
</evidence>
<feature type="domain" description="ATP-grasp" evidence="12">
    <location>
        <begin position="115"/>
        <end position="170"/>
    </location>
</feature>
<evidence type="ECO:0000256" key="11">
    <source>
        <dbReference type="PROSITE-ProRule" id="PRU00409"/>
    </source>
</evidence>
<comment type="caution">
    <text evidence="14">The sequence shown here is derived from an EMBL/GenBank/DDBJ whole genome shotgun (WGS) entry which is preliminary data.</text>
</comment>
<dbReference type="Gene3D" id="3.30.470.20">
    <property type="entry name" value="ATP-grasp fold, B domain"/>
    <property type="match status" value="1"/>
</dbReference>
<dbReference type="Pfam" id="PF00289">
    <property type="entry name" value="Biotin_carb_N"/>
    <property type="match status" value="1"/>
</dbReference>
<evidence type="ECO:0000259" key="13">
    <source>
        <dbReference type="PROSITE" id="PS50979"/>
    </source>
</evidence>
<dbReference type="GO" id="GO:0005524">
    <property type="term" value="F:ATP binding"/>
    <property type="evidence" value="ECO:0007669"/>
    <property type="project" value="UniProtKB-UniRule"/>
</dbReference>
<accession>F3FSG7</accession>
<dbReference type="InterPro" id="IPR050856">
    <property type="entry name" value="Biotin_carboxylase_complex"/>
</dbReference>
<keyword evidence="6 11" id="KW-0547">Nucleotide-binding</keyword>
<keyword evidence="5" id="KW-0436">Ligase</keyword>
<evidence type="ECO:0000313" key="14">
    <source>
        <dbReference type="EMBL" id="EGH33159.1"/>
    </source>
</evidence>
<dbReference type="PROSITE" id="PS50979">
    <property type="entry name" value="BC"/>
    <property type="match status" value="1"/>
</dbReference>
<organism evidence="14 15">
    <name type="scientific">Pseudomonas syringae pv. japonica str. M301072</name>
    <dbReference type="NCBI Taxonomy" id="629262"/>
    <lineage>
        <taxon>Bacteria</taxon>
        <taxon>Pseudomonadati</taxon>
        <taxon>Pseudomonadota</taxon>
        <taxon>Gammaproteobacteria</taxon>
        <taxon>Pseudomonadales</taxon>
        <taxon>Pseudomonadaceae</taxon>
        <taxon>Pseudomonas</taxon>
        <taxon>Pseudomonas syringae</taxon>
    </lineage>
</organism>
<comment type="function">
    <text evidence="1">This protein is a component of the acetyl coenzyme A carboxylase complex; first, biotin carboxylase catalyzes the carboxylation of the carrier protein and then the transcarboxylase transfers the carboxyl group to form malonyl-CoA.</text>
</comment>
<dbReference type="InterPro" id="IPR011764">
    <property type="entry name" value="Biotin_carboxylation_dom"/>
</dbReference>
<dbReference type="InterPro" id="IPR016185">
    <property type="entry name" value="PreATP-grasp_dom_sf"/>
</dbReference>
<evidence type="ECO:0000256" key="5">
    <source>
        <dbReference type="ARBA" id="ARBA00022598"/>
    </source>
</evidence>
<dbReference type="PROSITE" id="PS50975">
    <property type="entry name" value="ATP_GRASP"/>
    <property type="match status" value="1"/>
</dbReference>
<dbReference type="AlphaFoldDB" id="F3FSG7"/>
<dbReference type="FunFam" id="3.40.50.20:FF:000010">
    <property type="entry name" value="Propionyl-CoA carboxylase subunit alpha"/>
    <property type="match status" value="1"/>
</dbReference>
<dbReference type="PANTHER" id="PTHR18866">
    <property type="entry name" value="CARBOXYLASE:PYRUVATE/ACETYL-COA/PROPIONYL-COA CARBOXYLASE"/>
    <property type="match status" value="1"/>
</dbReference>
<evidence type="ECO:0000256" key="2">
    <source>
        <dbReference type="ARBA" id="ARBA00004956"/>
    </source>
</evidence>
<name>F3FSG7_PSESX</name>